<dbReference type="GO" id="GO:0003677">
    <property type="term" value="F:DNA binding"/>
    <property type="evidence" value="ECO:0007669"/>
    <property type="project" value="UniProtKB-KW"/>
</dbReference>
<dbReference type="CDD" id="cd02209">
    <property type="entry name" value="cupin_XRE_C"/>
    <property type="match status" value="1"/>
</dbReference>
<dbReference type="Gene3D" id="1.10.260.40">
    <property type="entry name" value="lambda repressor-like DNA-binding domains"/>
    <property type="match status" value="1"/>
</dbReference>
<dbReference type="PROSITE" id="PS50943">
    <property type="entry name" value="HTH_CROC1"/>
    <property type="match status" value="1"/>
</dbReference>
<feature type="region of interest" description="Disordered" evidence="2">
    <location>
        <begin position="1"/>
        <end position="22"/>
    </location>
</feature>
<dbReference type="EMBL" id="CP011125">
    <property type="protein sequence ID" value="AKF05633.1"/>
    <property type="molecule type" value="Genomic_DNA"/>
</dbReference>
<evidence type="ECO:0000256" key="2">
    <source>
        <dbReference type="SAM" id="MobiDB-lite"/>
    </source>
</evidence>
<sequence>MAARVSAPSPASDEDTPAASPDLLPVVGANLRKLRTRRGLSLERLARKSGVSRAMLSQIELAQSAPTINVVWRIASALGVPFGALLSSGEPRGPQVLRAREAKILTSHDGAFRSRALFPWGGRRTSELYELHLRAGGIERADAHAPGTMENLVVNRGRVVIGVGSERHRLEPGDAIQFVADVPHTYENDGDDDAVLYLVMTYAIESD</sequence>
<feature type="domain" description="HTH cro/C1-type" evidence="3">
    <location>
        <begin position="31"/>
        <end position="85"/>
    </location>
</feature>
<evidence type="ECO:0000256" key="1">
    <source>
        <dbReference type="ARBA" id="ARBA00023125"/>
    </source>
</evidence>
<keyword evidence="5" id="KW-1185">Reference proteome</keyword>
<keyword evidence="1" id="KW-0238">DNA-binding</keyword>
<dbReference type="STRING" id="927083.DB32_002782"/>
<dbReference type="Pfam" id="PF01381">
    <property type="entry name" value="HTH_3"/>
    <property type="match status" value="1"/>
</dbReference>
<dbReference type="Gene3D" id="2.60.120.10">
    <property type="entry name" value="Jelly Rolls"/>
    <property type="match status" value="1"/>
</dbReference>
<dbReference type="InterPro" id="IPR001387">
    <property type="entry name" value="Cro/C1-type_HTH"/>
</dbReference>
<organism evidence="4 5">
    <name type="scientific">Sandaracinus amylolyticus</name>
    <dbReference type="NCBI Taxonomy" id="927083"/>
    <lineage>
        <taxon>Bacteria</taxon>
        <taxon>Pseudomonadati</taxon>
        <taxon>Myxococcota</taxon>
        <taxon>Polyangia</taxon>
        <taxon>Polyangiales</taxon>
        <taxon>Sandaracinaceae</taxon>
        <taxon>Sandaracinus</taxon>
    </lineage>
</organism>
<dbReference type="InterPro" id="IPR013096">
    <property type="entry name" value="Cupin_2"/>
</dbReference>
<dbReference type="Proteomes" id="UP000034883">
    <property type="component" value="Chromosome"/>
</dbReference>
<evidence type="ECO:0000313" key="4">
    <source>
        <dbReference type="EMBL" id="AKF05633.1"/>
    </source>
</evidence>
<dbReference type="PANTHER" id="PTHR46797">
    <property type="entry name" value="HTH-TYPE TRANSCRIPTIONAL REGULATOR"/>
    <property type="match status" value="1"/>
</dbReference>
<dbReference type="InterPro" id="IPR050807">
    <property type="entry name" value="TransReg_Diox_bact_type"/>
</dbReference>
<proteinExistence type="predicted"/>
<dbReference type="GO" id="GO:0003700">
    <property type="term" value="F:DNA-binding transcription factor activity"/>
    <property type="evidence" value="ECO:0007669"/>
    <property type="project" value="TreeGrafter"/>
</dbReference>
<dbReference type="AlphaFoldDB" id="A0A0F6W2K0"/>
<gene>
    <name evidence="4" type="ORF">DB32_002782</name>
</gene>
<dbReference type="Pfam" id="PF07883">
    <property type="entry name" value="Cupin_2"/>
    <property type="match status" value="1"/>
</dbReference>
<evidence type="ECO:0000259" key="3">
    <source>
        <dbReference type="PROSITE" id="PS50943"/>
    </source>
</evidence>
<dbReference type="GO" id="GO:0005829">
    <property type="term" value="C:cytosol"/>
    <property type="evidence" value="ECO:0007669"/>
    <property type="project" value="TreeGrafter"/>
</dbReference>
<protein>
    <submittedName>
        <fullName evidence="4">Transcriptional regulator</fullName>
    </submittedName>
</protein>
<accession>A0A0F6W2K0</accession>
<dbReference type="InterPro" id="IPR011051">
    <property type="entry name" value="RmlC_Cupin_sf"/>
</dbReference>
<name>A0A0F6W2K0_9BACT</name>
<dbReference type="KEGG" id="samy:DB32_002782"/>
<dbReference type="PANTHER" id="PTHR46797:SF1">
    <property type="entry name" value="METHYLPHOSPHONATE SYNTHASE"/>
    <property type="match status" value="1"/>
</dbReference>
<dbReference type="InterPro" id="IPR010982">
    <property type="entry name" value="Lambda_DNA-bd_dom_sf"/>
</dbReference>
<dbReference type="SMART" id="SM00530">
    <property type="entry name" value="HTH_XRE"/>
    <property type="match status" value="1"/>
</dbReference>
<dbReference type="SUPFAM" id="SSF47413">
    <property type="entry name" value="lambda repressor-like DNA-binding domains"/>
    <property type="match status" value="1"/>
</dbReference>
<dbReference type="SUPFAM" id="SSF51182">
    <property type="entry name" value="RmlC-like cupins"/>
    <property type="match status" value="1"/>
</dbReference>
<evidence type="ECO:0000313" key="5">
    <source>
        <dbReference type="Proteomes" id="UP000034883"/>
    </source>
</evidence>
<dbReference type="InterPro" id="IPR014710">
    <property type="entry name" value="RmlC-like_jellyroll"/>
</dbReference>
<dbReference type="CDD" id="cd00093">
    <property type="entry name" value="HTH_XRE"/>
    <property type="match status" value="1"/>
</dbReference>
<reference evidence="4 5" key="1">
    <citation type="submission" date="2015-03" db="EMBL/GenBank/DDBJ databases">
        <title>Genome assembly of Sandaracinus amylolyticus DSM 53668.</title>
        <authorList>
            <person name="Sharma G."/>
            <person name="Subramanian S."/>
        </authorList>
    </citation>
    <scope>NUCLEOTIDE SEQUENCE [LARGE SCALE GENOMIC DNA]</scope>
    <source>
        <strain evidence="4 5">DSM 53668</strain>
    </source>
</reference>